<comment type="caution">
    <text evidence="2">The sequence shown here is derived from an EMBL/GenBank/DDBJ whole genome shotgun (WGS) entry which is preliminary data.</text>
</comment>
<keyword evidence="3" id="KW-1185">Reference proteome</keyword>
<dbReference type="Proteomes" id="UP000549394">
    <property type="component" value="Unassembled WGS sequence"/>
</dbReference>
<feature type="region of interest" description="Disordered" evidence="1">
    <location>
        <begin position="54"/>
        <end position="102"/>
    </location>
</feature>
<evidence type="ECO:0000256" key="1">
    <source>
        <dbReference type="SAM" id="MobiDB-lite"/>
    </source>
</evidence>
<accession>A0A7I8W5S3</accession>
<evidence type="ECO:0000313" key="3">
    <source>
        <dbReference type="Proteomes" id="UP000549394"/>
    </source>
</evidence>
<dbReference type="AlphaFoldDB" id="A0A7I8W5S3"/>
<dbReference type="EMBL" id="CAJFCJ010000019">
    <property type="protein sequence ID" value="CAD5123909.1"/>
    <property type="molecule type" value="Genomic_DNA"/>
</dbReference>
<organism evidence="2 3">
    <name type="scientific">Dimorphilus gyrociliatus</name>
    <dbReference type="NCBI Taxonomy" id="2664684"/>
    <lineage>
        <taxon>Eukaryota</taxon>
        <taxon>Metazoa</taxon>
        <taxon>Spiralia</taxon>
        <taxon>Lophotrochozoa</taxon>
        <taxon>Annelida</taxon>
        <taxon>Polychaeta</taxon>
        <taxon>Polychaeta incertae sedis</taxon>
        <taxon>Dinophilidae</taxon>
        <taxon>Dimorphilus</taxon>
    </lineage>
</organism>
<sequence>MASSNCEDIFLNPPPRIIWAEEEPDPIFKQSIEGSELPEPIFPKPTFTPIRELSEKSFSDEEIDKGKRVPNLEQMLLTNRPPTKEEKKGKKKRRKENQKRKQADCLQKALKIFQQFSKDTGTQLNVYPFKNELKKGEVIKNQKPPHFISIDKIDKKLVEDYCRILLIGVLKDLIEIVPKVFELKRKIRETESLEEKMLALGIMH</sequence>
<name>A0A7I8W5S3_9ANNE</name>
<evidence type="ECO:0000313" key="2">
    <source>
        <dbReference type="EMBL" id="CAD5123909.1"/>
    </source>
</evidence>
<protein>
    <submittedName>
        <fullName evidence="2">DgyrCDS12216</fullName>
    </submittedName>
</protein>
<proteinExistence type="predicted"/>
<gene>
    <name evidence="2" type="ORF">DGYR_LOCUS11537</name>
</gene>
<reference evidence="2 3" key="1">
    <citation type="submission" date="2020-08" db="EMBL/GenBank/DDBJ databases">
        <authorList>
            <person name="Hejnol A."/>
        </authorList>
    </citation>
    <scope>NUCLEOTIDE SEQUENCE [LARGE SCALE GENOMIC DNA]</scope>
</reference>
<feature type="compositionally biased region" description="Basic residues" evidence="1">
    <location>
        <begin position="89"/>
        <end position="100"/>
    </location>
</feature>
<feature type="compositionally biased region" description="Basic and acidic residues" evidence="1">
    <location>
        <begin position="54"/>
        <end position="67"/>
    </location>
</feature>